<dbReference type="Proteomes" id="UP000524246">
    <property type="component" value="Unassembled WGS sequence"/>
</dbReference>
<accession>A0A7X9FQN6</accession>
<name>A0A7X9FQN6_9DELT</name>
<reference evidence="1 2" key="1">
    <citation type="journal article" date="2020" name="Biotechnol. Biofuels">
        <title>New insights from the biogas microbiome by comprehensive genome-resolved metagenomics of nearly 1600 species originating from multiple anaerobic digesters.</title>
        <authorList>
            <person name="Campanaro S."/>
            <person name="Treu L."/>
            <person name="Rodriguez-R L.M."/>
            <person name="Kovalovszki A."/>
            <person name="Ziels R.M."/>
            <person name="Maus I."/>
            <person name="Zhu X."/>
            <person name="Kougias P.G."/>
            <person name="Basile A."/>
            <person name="Luo G."/>
            <person name="Schluter A."/>
            <person name="Konstantinidis K.T."/>
            <person name="Angelidaki I."/>
        </authorList>
    </citation>
    <scope>NUCLEOTIDE SEQUENCE [LARGE SCALE GENOMIC DNA]</scope>
    <source>
        <strain evidence="1">AS27yjCOA_65</strain>
    </source>
</reference>
<gene>
    <name evidence="1" type="ORF">GYA55_04930</name>
</gene>
<sequence>MKNLYVPYSGKRPALVSVNGHKLLILARDRETFEDSLDVVGADRIRRVDAGSSENEEEFVLKRLAERINAGVVVAASESDFLDVISSLKEQLPWIH</sequence>
<evidence type="ECO:0000313" key="1">
    <source>
        <dbReference type="EMBL" id="NMC62494.1"/>
    </source>
</evidence>
<comment type="caution">
    <text evidence="1">The sequence shown here is derived from an EMBL/GenBank/DDBJ whole genome shotgun (WGS) entry which is preliminary data.</text>
</comment>
<organism evidence="1 2">
    <name type="scientific">SAR324 cluster bacterium</name>
    <dbReference type="NCBI Taxonomy" id="2024889"/>
    <lineage>
        <taxon>Bacteria</taxon>
        <taxon>Deltaproteobacteria</taxon>
        <taxon>SAR324 cluster</taxon>
    </lineage>
</organism>
<dbReference type="EMBL" id="JAAZON010000206">
    <property type="protein sequence ID" value="NMC62494.1"/>
    <property type="molecule type" value="Genomic_DNA"/>
</dbReference>
<protein>
    <submittedName>
        <fullName evidence="1">Uncharacterized protein</fullName>
    </submittedName>
</protein>
<proteinExistence type="predicted"/>
<evidence type="ECO:0000313" key="2">
    <source>
        <dbReference type="Proteomes" id="UP000524246"/>
    </source>
</evidence>
<dbReference type="AlphaFoldDB" id="A0A7X9FQN6"/>